<sequence>MASDLLMLSLPDNSVSPGDIPCGDDEDVAGYHAMMKELPTIVSMSGLLDGDFDELHEIQNLLAPVSDDDDIDEGYEAARKAVDAAESTNDAYIQAMVPNPIPTDDFSDGYEVSARAAALDENLGFPSAALITPTTDFPTSLSVRAPANKRDHNQLEAGLVTPVPTEAVLPLRKKSKLHSPSTAKGPATLRTSLDGVSAPNPLLFGRPIKLPSETALVTPVAAAKAKTTKVTLKARSSPKSPKTKTSKQIPCNLPPPVLKKVDPPKLRKPTKFVSPEQILSYPVPTVLVEKIKAASNARRPPLCKLVFKAKVESKLTGSTHEAVARISAPPQKTKPGCVVNNSNNNPTASATASKKKASNNKTKKKSGGSPSSVPKKKVTAVVQAKKNPIVVKNPLATQVTIPDTQVKVPVPAEPTEVVASEPRPPPPPLVKTEMLMVANPLDHIPPPAPEPTKVVLPPPVKSPTPAVSTPTDCLTLPVVAPPAIVSSNSSAASFSDDIPEELTSDPAMAKSNKSPAAKSTTNKPLSKDEKVQACRDRNRQHARNTRLRKKAYVEELKRSMMELVEQRDQDLEKKKKQESQKRQHREKRKRVLQDFLELRGRNEQDEAKWEKLVKDSKTFQLTLPLTTFQTMAASSSPSADEDQVLVGIKDVMADAGHLASVLQSLGTSDDGPERTPVYLQYQSEQMPLLMDGTMGILSWKATSFGAMSQGARAELSSCGTIRGVFCPDTDKLVSAVLLFDTGAIQAQLSKPHHV</sequence>
<feature type="region of interest" description="Disordered" evidence="1">
    <location>
        <begin position="487"/>
        <end position="550"/>
    </location>
</feature>
<feature type="compositionally biased region" description="Low complexity" evidence="1">
    <location>
        <begin position="367"/>
        <end position="378"/>
    </location>
</feature>
<feature type="compositionally biased region" description="Basic residues" evidence="1">
    <location>
        <begin position="353"/>
        <end position="366"/>
    </location>
</feature>
<reference evidence="2" key="1">
    <citation type="submission" date="2020-06" db="EMBL/GenBank/DDBJ databases">
        <authorList>
            <consortium name="Plant Systems Biology data submission"/>
        </authorList>
    </citation>
    <scope>NUCLEOTIDE SEQUENCE</scope>
    <source>
        <strain evidence="2">D6</strain>
    </source>
</reference>
<dbReference type="EMBL" id="CAICTM010000042">
    <property type="protein sequence ID" value="CAB9498654.1"/>
    <property type="molecule type" value="Genomic_DNA"/>
</dbReference>
<evidence type="ECO:0000256" key="1">
    <source>
        <dbReference type="SAM" id="MobiDB-lite"/>
    </source>
</evidence>
<proteinExistence type="predicted"/>
<comment type="caution">
    <text evidence="2">The sequence shown here is derived from an EMBL/GenBank/DDBJ whole genome shotgun (WGS) entry which is preliminary data.</text>
</comment>
<dbReference type="CDD" id="cd14809">
    <property type="entry name" value="bZIP_AUREO-like"/>
    <property type="match status" value="1"/>
</dbReference>
<organism evidence="2 3">
    <name type="scientific">Seminavis robusta</name>
    <dbReference type="NCBI Taxonomy" id="568900"/>
    <lineage>
        <taxon>Eukaryota</taxon>
        <taxon>Sar</taxon>
        <taxon>Stramenopiles</taxon>
        <taxon>Ochrophyta</taxon>
        <taxon>Bacillariophyta</taxon>
        <taxon>Bacillariophyceae</taxon>
        <taxon>Bacillariophycidae</taxon>
        <taxon>Naviculales</taxon>
        <taxon>Naviculaceae</taxon>
        <taxon>Seminavis</taxon>
    </lineage>
</organism>
<keyword evidence="3" id="KW-1185">Reference proteome</keyword>
<protein>
    <recommendedName>
        <fullName evidence="4">BZIP domain-containing protein</fullName>
    </recommendedName>
</protein>
<evidence type="ECO:0000313" key="3">
    <source>
        <dbReference type="Proteomes" id="UP001153069"/>
    </source>
</evidence>
<accession>A0A9N8D9L8</accession>
<dbReference type="Proteomes" id="UP001153069">
    <property type="component" value="Unassembled WGS sequence"/>
</dbReference>
<feature type="compositionally biased region" description="Polar residues" evidence="1">
    <location>
        <begin position="511"/>
        <end position="524"/>
    </location>
</feature>
<feature type="compositionally biased region" description="Low complexity" evidence="1">
    <location>
        <begin position="229"/>
        <end position="240"/>
    </location>
</feature>
<dbReference type="OrthoDB" id="48123at2759"/>
<dbReference type="AlphaFoldDB" id="A0A9N8D9L8"/>
<feature type="region of interest" description="Disordered" evidence="1">
    <location>
        <begin position="229"/>
        <end position="265"/>
    </location>
</feature>
<gene>
    <name evidence="2" type="ORF">SEMRO_42_G025810.1</name>
</gene>
<feature type="compositionally biased region" description="Basic residues" evidence="1">
    <location>
        <begin position="540"/>
        <end position="550"/>
    </location>
</feature>
<evidence type="ECO:0008006" key="4">
    <source>
        <dbReference type="Google" id="ProtNLM"/>
    </source>
</evidence>
<feature type="region of interest" description="Disordered" evidence="1">
    <location>
        <begin position="567"/>
        <end position="588"/>
    </location>
</feature>
<feature type="compositionally biased region" description="Low complexity" evidence="1">
    <location>
        <begin position="340"/>
        <end position="352"/>
    </location>
</feature>
<feature type="region of interest" description="Disordered" evidence="1">
    <location>
        <begin position="319"/>
        <end position="378"/>
    </location>
</feature>
<name>A0A9N8D9L8_9STRA</name>
<feature type="compositionally biased region" description="Basic and acidic residues" evidence="1">
    <location>
        <begin position="525"/>
        <end position="539"/>
    </location>
</feature>
<feature type="compositionally biased region" description="Basic and acidic residues" evidence="1">
    <location>
        <begin position="567"/>
        <end position="581"/>
    </location>
</feature>
<evidence type="ECO:0000313" key="2">
    <source>
        <dbReference type="EMBL" id="CAB9498654.1"/>
    </source>
</evidence>